<dbReference type="OrthoDB" id="6835762at2"/>
<dbReference type="InterPro" id="IPR007488">
    <property type="entry name" value="DUF535"/>
</dbReference>
<dbReference type="AlphaFoldDB" id="A0A1G8SY92"/>
<gene>
    <name evidence="1" type="ORF">SAMN04488540_10748</name>
</gene>
<evidence type="ECO:0000313" key="1">
    <source>
        <dbReference type="EMBL" id="SDJ34163.1"/>
    </source>
</evidence>
<dbReference type="PANTHER" id="PTHR38785">
    <property type="entry name" value="HOMOLOG OF VIRK"/>
    <property type="match status" value="1"/>
</dbReference>
<proteinExistence type="predicted"/>
<sequence>MSIRERVENQKALLWLSRSLNRKHQGLKRRFRIASTLVWSNLHARDIARVTRVLDAECLQPVLQINPRVVRKPFRPYVCIGWDKERRIDEINGHHQCLLQRFGPRVAAIYTGHGIKLLEVQDNEAQSYEIYLDQGLNKEGGLGLSVKNRLGQRVFTISFSLSERDGGAMYIGAVQGPTNRVENREQVIRALTRGMHGLRPKSLVVELALMLARQLGLAKVYAVTNKGHIYQSPRYIGRKRNAVRFDYDAQWLEHGGEPVNAHLFQLPLTPVRKDTASLKRSKRRLYNKRYEWLDGLEQQFAQQLYQVTLH</sequence>
<evidence type="ECO:0000313" key="2">
    <source>
        <dbReference type="Proteomes" id="UP000199527"/>
    </source>
</evidence>
<reference evidence="2" key="1">
    <citation type="submission" date="2016-10" db="EMBL/GenBank/DDBJ databases">
        <authorList>
            <person name="Varghese N."/>
            <person name="Submissions S."/>
        </authorList>
    </citation>
    <scope>NUCLEOTIDE SEQUENCE [LARGE SCALE GENOMIC DNA]</scope>
    <source>
        <strain evidence="2">DSM 23317</strain>
    </source>
</reference>
<organism evidence="1 2">
    <name type="scientific">Ferrimonas sediminum</name>
    <dbReference type="NCBI Taxonomy" id="718193"/>
    <lineage>
        <taxon>Bacteria</taxon>
        <taxon>Pseudomonadati</taxon>
        <taxon>Pseudomonadota</taxon>
        <taxon>Gammaproteobacteria</taxon>
        <taxon>Alteromonadales</taxon>
        <taxon>Ferrimonadaceae</taxon>
        <taxon>Ferrimonas</taxon>
    </lineage>
</organism>
<name>A0A1G8SY92_9GAMM</name>
<dbReference type="Pfam" id="PF04393">
    <property type="entry name" value="DUF535"/>
    <property type="match status" value="1"/>
</dbReference>
<keyword evidence="2" id="KW-1185">Reference proteome</keyword>
<dbReference type="RefSeq" id="WP_090365131.1">
    <property type="nucleotide sequence ID" value="NZ_FNEM01000007.1"/>
</dbReference>
<protein>
    <recommendedName>
        <fullName evidence="3">DUF535 domain-containing protein</fullName>
    </recommendedName>
</protein>
<accession>A0A1G8SY92</accession>
<dbReference type="Proteomes" id="UP000199527">
    <property type="component" value="Unassembled WGS sequence"/>
</dbReference>
<evidence type="ECO:0008006" key="3">
    <source>
        <dbReference type="Google" id="ProtNLM"/>
    </source>
</evidence>
<dbReference type="GO" id="GO:0006974">
    <property type="term" value="P:DNA damage response"/>
    <property type="evidence" value="ECO:0007669"/>
    <property type="project" value="TreeGrafter"/>
</dbReference>
<dbReference type="PANTHER" id="PTHR38785:SF1">
    <property type="entry name" value="HOMOLOG OF VIRK"/>
    <property type="match status" value="1"/>
</dbReference>
<dbReference type="EMBL" id="FNEM01000007">
    <property type="protein sequence ID" value="SDJ34163.1"/>
    <property type="molecule type" value="Genomic_DNA"/>
</dbReference>